<dbReference type="PANTHER" id="PTHR36152:SF5">
    <property type="entry name" value="PROTEIN HCP1"/>
    <property type="match status" value="1"/>
</dbReference>
<organism evidence="1 2">
    <name type="scientific">Cupriavidus numazuensis</name>
    <dbReference type="NCBI Taxonomy" id="221992"/>
    <lineage>
        <taxon>Bacteria</taxon>
        <taxon>Pseudomonadati</taxon>
        <taxon>Pseudomonadota</taxon>
        <taxon>Betaproteobacteria</taxon>
        <taxon>Burkholderiales</taxon>
        <taxon>Burkholderiaceae</taxon>
        <taxon>Cupriavidus</taxon>
    </lineage>
</organism>
<dbReference type="EMBL" id="CAJPVI010000046">
    <property type="protein sequence ID" value="CAG2158288.1"/>
    <property type="molecule type" value="Genomic_DNA"/>
</dbReference>
<dbReference type="Pfam" id="PF05638">
    <property type="entry name" value="T6SS_HCP"/>
    <property type="match status" value="1"/>
</dbReference>
<dbReference type="SUPFAM" id="SSF141452">
    <property type="entry name" value="Hcp1-like"/>
    <property type="match status" value="1"/>
</dbReference>
<dbReference type="InterPro" id="IPR036624">
    <property type="entry name" value="Hcp1-lik_sf"/>
</dbReference>
<dbReference type="InterPro" id="IPR053165">
    <property type="entry name" value="HSI-I_assembly_Hcp1"/>
</dbReference>
<reference evidence="1 2" key="1">
    <citation type="submission" date="2021-03" db="EMBL/GenBank/DDBJ databases">
        <authorList>
            <person name="Peeters C."/>
        </authorList>
    </citation>
    <scope>NUCLEOTIDE SEQUENCE [LARGE SCALE GENOMIC DNA]</scope>
    <source>
        <strain evidence="1 2">LMG 26411</strain>
    </source>
</reference>
<keyword evidence="2" id="KW-1185">Reference proteome</keyword>
<dbReference type="InterPro" id="IPR008514">
    <property type="entry name" value="T6SS_Hcp"/>
</dbReference>
<comment type="caution">
    <text evidence="1">The sequence shown here is derived from an EMBL/GenBank/DDBJ whole genome shotgun (WGS) entry which is preliminary data.</text>
</comment>
<protein>
    <submittedName>
        <fullName evidence="1">Protein hcp1</fullName>
    </submittedName>
</protein>
<dbReference type="Gene3D" id="2.30.110.20">
    <property type="entry name" value="Hcp1-like"/>
    <property type="match status" value="1"/>
</dbReference>
<dbReference type="PANTHER" id="PTHR36152">
    <property type="entry name" value="CYTOPLASMIC PROTEIN-RELATED"/>
    <property type="match status" value="1"/>
</dbReference>
<dbReference type="Proteomes" id="UP000672657">
    <property type="component" value="Unassembled WGS sequence"/>
</dbReference>
<gene>
    <name evidence="1" type="primary">hcp1</name>
    <name evidence="1" type="ORF">LMG26411_05918</name>
</gene>
<dbReference type="RefSeq" id="WP_011297894.1">
    <property type="nucleotide sequence ID" value="NZ_CAJPVI010000046.1"/>
</dbReference>
<evidence type="ECO:0000313" key="2">
    <source>
        <dbReference type="Proteomes" id="UP000672657"/>
    </source>
</evidence>
<name>A0ABM8TR21_9BURK</name>
<proteinExistence type="predicted"/>
<sequence>MDTIILEITDIKGNTKITGHEDKIQIMSFSNGVSMHMNRDVSNSERTMGRPDFQNITLSKMTDQATPGLYGACAGGKDLGVVKLLMGRNEGDTFMPLMTYTLKNTMVSNISTGGGGSEAMDTFCLDFTEIKVEYTKQGSDSKKQGTAAFGWDLATNKAVS</sequence>
<accession>A0ABM8TR21</accession>
<evidence type="ECO:0000313" key="1">
    <source>
        <dbReference type="EMBL" id="CAG2158288.1"/>
    </source>
</evidence>